<evidence type="ECO:0000313" key="2">
    <source>
        <dbReference type="EMBL" id="OQA61291.1"/>
    </source>
</evidence>
<dbReference type="NCBIfam" id="NF047356">
    <property type="entry name" value="RNA_bind_RnpM"/>
    <property type="match status" value="1"/>
</dbReference>
<dbReference type="InterPro" id="IPR007393">
    <property type="entry name" value="YlxR_dom"/>
</dbReference>
<accession>A0A1V5T4F2</accession>
<dbReference type="InterPro" id="IPR037465">
    <property type="entry name" value="YlxR"/>
</dbReference>
<dbReference type="EMBL" id="MWBQ01000021">
    <property type="protein sequence ID" value="OQA61291.1"/>
    <property type="molecule type" value="Genomic_DNA"/>
</dbReference>
<dbReference type="InterPro" id="IPR035931">
    <property type="entry name" value="YlxR-like_sf"/>
</dbReference>
<proteinExistence type="predicted"/>
<evidence type="ECO:0000259" key="1">
    <source>
        <dbReference type="Pfam" id="PF04296"/>
    </source>
</evidence>
<protein>
    <recommendedName>
        <fullName evidence="1">YlxR domain-containing protein</fullName>
    </recommendedName>
</protein>
<dbReference type="Gene3D" id="3.30.1230.10">
    <property type="entry name" value="YlxR-like"/>
    <property type="match status" value="1"/>
</dbReference>
<dbReference type="PANTHER" id="PTHR34215:SF1">
    <property type="entry name" value="YLXR DOMAIN-CONTAINING PROTEIN"/>
    <property type="match status" value="1"/>
</dbReference>
<dbReference type="Proteomes" id="UP000485569">
    <property type="component" value="Unassembled WGS sequence"/>
</dbReference>
<name>A0A1V5T4F2_9BACT</name>
<feature type="domain" description="YlxR" evidence="1">
    <location>
        <begin position="9"/>
        <end position="77"/>
    </location>
</feature>
<dbReference type="Pfam" id="PF04296">
    <property type="entry name" value="YlxR"/>
    <property type="match status" value="1"/>
</dbReference>
<dbReference type="AlphaFoldDB" id="A0A1V5T4F2"/>
<gene>
    <name evidence="2" type="ORF">BWY41_00242</name>
</gene>
<organism evidence="2">
    <name type="scientific">Candidatus Atribacter allofermentans</name>
    <dbReference type="NCBI Taxonomy" id="1852833"/>
    <lineage>
        <taxon>Bacteria</taxon>
        <taxon>Pseudomonadati</taxon>
        <taxon>Atribacterota</taxon>
        <taxon>Atribacteria</taxon>
        <taxon>Atribacterales</taxon>
        <taxon>Atribacteraceae</taxon>
        <taxon>Atribacter</taxon>
    </lineage>
</organism>
<comment type="caution">
    <text evidence="2">The sequence shown here is derived from an EMBL/GenBank/DDBJ whole genome shotgun (WGS) entry which is preliminary data.</text>
</comment>
<sequence>MKKKKIPLRLCLSCRLRKEKKSLVRIVASPTGEIDIDMTGKKPGRGAYICPNTECNARINRQLLSFALKTEVIQEDVIALQRAIQNLIESLPKEVKHGKN</sequence>
<dbReference type="PANTHER" id="PTHR34215">
    <property type="entry name" value="BLL0784 PROTEIN"/>
    <property type="match status" value="1"/>
</dbReference>
<dbReference type="SUPFAM" id="SSF64376">
    <property type="entry name" value="YlxR-like"/>
    <property type="match status" value="1"/>
</dbReference>
<reference evidence="2" key="1">
    <citation type="submission" date="2017-02" db="EMBL/GenBank/DDBJ databases">
        <title>Delving into the versatile metabolic prowess of the omnipresent phylum Bacteroidetes.</title>
        <authorList>
            <person name="Nobu M.K."/>
            <person name="Mei R."/>
            <person name="Narihiro T."/>
            <person name="Kuroda K."/>
            <person name="Liu W.-T."/>
        </authorList>
    </citation>
    <scope>NUCLEOTIDE SEQUENCE</scope>
    <source>
        <strain evidence="2">ADurb.Bin276</strain>
    </source>
</reference>